<protein>
    <submittedName>
        <fullName evidence="2">Neuron navigator 1</fullName>
    </submittedName>
</protein>
<organism evidence="2 3">
    <name type="scientific">Frankliniella fusca</name>
    <dbReference type="NCBI Taxonomy" id="407009"/>
    <lineage>
        <taxon>Eukaryota</taxon>
        <taxon>Metazoa</taxon>
        <taxon>Ecdysozoa</taxon>
        <taxon>Arthropoda</taxon>
        <taxon>Hexapoda</taxon>
        <taxon>Insecta</taxon>
        <taxon>Pterygota</taxon>
        <taxon>Neoptera</taxon>
        <taxon>Paraneoptera</taxon>
        <taxon>Thysanoptera</taxon>
        <taxon>Terebrantia</taxon>
        <taxon>Thripoidea</taxon>
        <taxon>Thripidae</taxon>
        <taxon>Frankliniella</taxon>
    </lineage>
</organism>
<name>A0AAE1HAF6_9NEOP</name>
<gene>
    <name evidence="2" type="ORF">KUF71_026090</name>
</gene>
<proteinExistence type="predicted"/>
<reference evidence="2" key="2">
    <citation type="journal article" date="2023" name="BMC Genomics">
        <title>Pest status, molecular evolution, and epigenetic factors derived from the genome assembly of Frankliniella fusca, a thysanopteran phytovirus vector.</title>
        <authorList>
            <person name="Catto M.A."/>
            <person name="Labadie P.E."/>
            <person name="Jacobson A.L."/>
            <person name="Kennedy G.G."/>
            <person name="Srinivasan R."/>
            <person name="Hunt B.G."/>
        </authorList>
    </citation>
    <scope>NUCLEOTIDE SEQUENCE</scope>
    <source>
        <strain evidence="2">PL_HMW_Pooled</strain>
    </source>
</reference>
<accession>A0AAE1HAF6</accession>
<feature type="region of interest" description="Disordered" evidence="1">
    <location>
        <begin position="1"/>
        <end position="72"/>
    </location>
</feature>
<comment type="caution">
    <text evidence="2">The sequence shown here is derived from an EMBL/GenBank/DDBJ whole genome shotgun (WGS) entry which is preliminary data.</text>
</comment>
<evidence type="ECO:0000313" key="3">
    <source>
        <dbReference type="Proteomes" id="UP001219518"/>
    </source>
</evidence>
<feature type="compositionally biased region" description="Basic and acidic residues" evidence="1">
    <location>
        <begin position="171"/>
        <end position="188"/>
    </location>
</feature>
<reference evidence="2" key="1">
    <citation type="submission" date="2021-07" db="EMBL/GenBank/DDBJ databases">
        <authorList>
            <person name="Catto M.A."/>
            <person name="Jacobson A."/>
            <person name="Kennedy G."/>
            <person name="Labadie P."/>
            <person name="Hunt B.G."/>
            <person name="Srinivasan R."/>
        </authorList>
    </citation>
    <scope>NUCLEOTIDE SEQUENCE</scope>
    <source>
        <strain evidence="2">PL_HMW_Pooled</strain>
        <tissue evidence="2">Head</tissue>
    </source>
</reference>
<feature type="compositionally biased region" description="Low complexity" evidence="1">
    <location>
        <begin position="148"/>
        <end position="169"/>
    </location>
</feature>
<evidence type="ECO:0000256" key="1">
    <source>
        <dbReference type="SAM" id="MobiDB-lite"/>
    </source>
</evidence>
<dbReference type="EMBL" id="JAHWGI010000696">
    <property type="protein sequence ID" value="KAK3917176.1"/>
    <property type="molecule type" value="Genomic_DNA"/>
</dbReference>
<sequence length="188" mass="19414">MDRGFGFGPHGRGAGRGQGGNDGVPYGVPPAGAPFGLGIVEPRQAGRGGALRPNPLHLDNADADPPIVGAAADPLAPLAPQRAQPAPARELDFERDVIEDDYAEEEPVQGAAQAAVPDIQALLRELAALRAAVEARPGGAPAVAYGVAPAAPRRCSSRSPRVSPESSVSQRDADPPEGRSEIRRQDFV</sequence>
<dbReference type="Proteomes" id="UP001219518">
    <property type="component" value="Unassembled WGS sequence"/>
</dbReference>
<keyword evidence="3" id="KW-1185">Reference proteome</keyword>
<dbReference type="AlphaFoldDB" id="A0AAE1HAF6"/>
<feature type="compositionally biased region" description="Gly residues" evidence="1">
    <location>
        <begin position="1"/>
        <end position="22"/>
    </location>
</feature>
<feature type="region of interest" description="Disordered" evidence="1">
    <location>
        <begin position="148"/>
        <end position="188"/>
    </location>
</feature>
<evidence type="ECO:0000313" key="2">
    <source>
        <dbReference type="EMBL" id="KAK3917176.1"/>
    </source>
</evidence>